<dbReference type="PANTHER" id="PTHR20863:SF76">
    <property type="entry name" value="CARRIER DOMAIN-CONTAINING PROTEIN"/>
    <property type="match status" value="1"/>
</dbReference>
<dbReference type="Proteomes" id="UP000326837">
    <property type="component" value="Chromosome"/>
</dbReference>
<dbReference type="RefSeq" id="WP_232536265.1">
    <property type="nucleotide sequence ID" value="NZ_AP021861.1"/>
</dbReference>
<gene>
    <name evidence="3" type="primary">acpP</name>
    <name evidence="5" type="ORF">PLANPX_0109</name>
</gene>
<accession>A0A5K7X3X1</accession>
<keyword evidence="3" id="KW-0963">Cytoplasm</keyword>
<evidence type="ECO:0000259" key="4">
    <source>
        <dbReference type="PROSITE" id="PS50075"/>
    </source>
</evidence>
<keyword evidence="1 3" id="KW-0596">Phosphopantetheine</keyword>
<sequence length="131" mass="14543">MGIPSQEEIFDKVREALVDALGVDEDEVTPNATLRGDLDAESIDFLDIVFRLEKAFDIKIERGELIPMDVLEDTSYVSDGKVNAAGIAKLKERMPFADLSGFEADPNVQNLGNQLTVQDMCNFVEHKLKKA</sequence>
<dbReference type="GO" id="GO:0009245">
    <property type="term" value="P:lipid A biosynthetic process"/>
    <property type="evidence" value="ECO:0007669"/>
    <property type="project" value="TreeGrafter"/>
</dbReference>
<dbReference type="KEGG" id="lpav:PLANPX_0109"/>
<dbReference type="SUPFAM" id="SSF47336">
    <property type="entry name" value="ACP-like"/>
    <property type="match status" value="1"/>
</dbReference>
<comment type="similarity">
    <text evidence="3">Belongs to the acyl carrier protein (ACP) family.</text>
</comment>
<organism evidence="5 6">
    <name type="scientific">Lacipirellula parvula</name>
    <dbReference type="NCBI Taxonomy" id="2650471"/>
    <lineage>
        <taxon>Bacteria</taxon>
        <taxon>Pseudomonadati</taxon>
        <taxon>Planctomycetota</taxon>
        <taxon>Planctomycetia</taxon>
        <taxon>Pirellulales</taxon>
        <taxon>Lacipirellulaceae</taxon>
        <taxon>Lacipirellula</taxon>
    </lineage>
</organism>
<dbReference type="InterPro" id="IPR036736">
    <property type="entry name" value="ACP-like_sf"/>
</dbReference>
<evidence type="ECO:0000256" key="2">
    <source>
        <dbReference type="ARBA" id="ARBA00022553"/>
    </source>
</evidence>
<evidence type="ECO:0000313" key="5">
    <source>
        <dbReference type="EMBL" id="BBO30497.1"/>
    </source>
</evidence>
<dbReference type="AlphaFoldDB" id="A0A5K7X3X1"/>
<keyword evidence="3" id="KW-0275">Fatty acid biosynthesis</keyword>
<keyword evidence="3" id="KW-0443">Lipid metabolism</keyword>
<dbReference type="Gene3D" id="1.10.1200.10">
    <property type="entry name" value="ACP-like"/>
    <property type="match status" value="1"/>
</dbReference>
<dbReference type="HAMAP" id="MF_01217">
    <property type="entry name" value="Acyl_carrier"/>
    <property type="match status" value="1"/>
</dbReference>
<dbReference type="GO" id="GO:0005829">
    <property type="term" value="C:cytosol"/>
    <property type="evidence" value="ECO:0007669"/>
    <property type="project" value="TreeGrafter"/>
</dbReference>
<proteinExistence type="inferred from homology"/>
<dbReference type="InterPro" id="IPR009081">
    <property type="entry name" value="PP-bd_ACP"/>
</dbReference>
<protein>
    <recommendedName>
        <fullName evidence="3">Acyl carrier protein</fullName>
        <shortName evidence="3">ACP</shortName>
    </recommendedName>
</protein>
<evidence type="ECO:0000256" key="1">
    <source>
        <dbReference type="ARBA" id="ARBA00022450"/>
    </source>
</evidence>
<dbReference type="PROSITE" id="PS50075">
    <property type="entry name" value="CARRIER"/>
    <property type="match status" value="1"/>
</dbReference>
<keyword evidence="6" id="KW-1185">Reference proteome</keyword>
<evidence type="ECO:0000256" key="3">
    <source>
        <dbReference type="HAMAP-Rule" id="MF_01217"/>
    </source>
</evidence>
<evidence type="ECO:0000313" key="6">
    <source>
        <dbReference type="Proteomes" id="UP000326837"/>
    </source>
</evidence>
<keyword evidence="3" id="KW-0444">Lipid biosynthesis</keyword>
<comment type="PTM">
    <text evidence="3">4'-phosphopantetheine is transferred from CoA to a specific serine of apo-ACP by AcpS. This modification is essential for activity because fatty acids are bound in thioester linkage to the sulfhydryl of the prosthetic group.</text>
</comment>
<keyword evidence="3" id="KW-0276">Fatty acid metabolism</keyword>
<feature type="modified residue" description="O-(pantetheine 4'-phosphoryl)serine" evidence="3">
    <location>
        <position position="42"/>
    </location>
</feature>
<name>A0A5K7X3X1_9BACT</name>
<feature type="domain" description="Carrier" evidence="4">
    <location>
        <begin position="7"/>
        <end position="82"/>
    </location>
</feature>
<dbReference type="GO" id="GO:0000035">
    <property type="term" value="F:acyl binding"/>
    <property type="evidence" value="ECO:0007669"/>
    <property type="project" value="TreeGrafter"/>
</dbReference>
<dbReference type="PANTHER" id="PTHR20863">
    <property type="entry name" value="ACYL CARRIER PROTEIN"/>
    <property type="match status" value="1"/>
</dbReference>
<keyword evidence="2 3" id="KW-0597">Phosphoprotein</keyword>
<dbReference type="InterPro" id="IPR003231">
    <property type="entry name" value="ACP"/>
</dbReference>
<comment type="pathway">
    <text evidence="3">Lipid metabolism; fatty acid biosynthesis.</text>
</comment>
<dbReference type="UniPathway" id="UPA00094"/>
<comment type="subcellular location">
    <subcellularLocation>
        <location evidence="3">Cytoplasm</location>
    </subcellularLocation>
</comment>
<dbReference type="GO" id="GO:0000036">
    <property type="term" value="F:acyl carrier activity"/>
    <property type="evidence" value="ECO:0007669"/>
    <property type="project" value="UniProtKB-UniRule"/>
</dbReference>
<reference evidence="6" key="1">
    <citation type="submission" date="2019-10" db="EMBL/GenBank/DDBJ databases">
        <title>Lacipirellula parvula gen. nov., sp. nov., representing a lineage of planctomycetes widespread in freshwater anoxic habitats, and description of the family Lacipirellulaceae.</title>
        <authorList>
            <person name="Dedysh S.N."/>
            <person name="Kulichevskaya I.S."/>
            <person name="Beletsky A.V."/>
            <person name="Rakitin A.L."/>
            <person name="Mardanov A.V."/>
            <person name="Ivanova A.A."/>
            <person name="Saltykova V.X."/>
            <person name="Rijpstra W.I.C."/>
            <person name="Sinninghe Damste J.S."/>
            <person name="Ravin N.V."/>
        </authorList>
    </citation>
    <scope>NUCLEOTIDE SEQUENCE [LARGE SCALE GENOMIC DNA]</scope>
    <source>
        <strain evidence="6">PX69</strain>
    </source>
</reference>
<dbReference type="Pfam" id="PF00550">
    <property type="entry name" value="PP-binding"/>
    <property type="match status" value="1"/>
</dbReference>
<comment type="function">
    <text evidence="3">Carrier of the growing fatty acid chain in fatty acid biosynthesis.</text>
</comment>
<dbReference type="GO" id="GO:0016020">
    <property type="term" value="C:membrane"/>
    <property type="evidence" value="ECO:0007669"/>
    <property type="project" value="GOC"/>
</dbReference>
<dbReference type="EMBL" id="AP021861">
    <property type="protein sequence ID" value="BBO30497.1"/>
    <property type="molecule type" value="Genomic_DNA"/>
</dbReference>